<feature type="transmembrane region" description="Helical" evidence="6">
    <location>
        <begin position="384"/>
        <end position="408"/>
    </location>
</feature>
<feature type="transmembrane region" description="Helical" evidence="6">
    <location>
        <begin position="437"/>
        <end position="454"/>
    </location>
</feature>
<dbReference type="Gene3D" id="1.20.1640.10">
    <property type="entry name" value="Multidrug efflux transporter AcrB transmembrane domain"/>
    <property type="match status" value="2"/>
</dbReference>
<keyword evidence="10" id="KW-1185">Reference proteome</keyword>
<dbReference type="InterPro" id="IPR000731">
    <property type="entry name" value="SSD"/>
</dbReference>
<evidence type="ECO:0000313" key="9">
    <source>
        <dbReference type="EMBL" id="MDL0088024.1"/>
    </source>
</evidence>
<organism evidence="8 10">
    <name type="scientific">Campylobacter gastrosuis</name>
    <dbReference type="NCBI Taxonomy" id="2974576"/>
    <lineage>
        <taxon>Bacteria</taxon>
        <taxon>Pseudomonadati</taxon>
        <taxon>Campylobacterota</taxon>
        <taxon>Epsilonproteobacteria</taxon>
        <taxon>Campylobacterales</taxon>
        <taxon>Campylobacteraceae</taxon>
        <taxon>Campylobacter</taxon>
    </lineage>
</organism>
<evidence type="ECO:0000256" key="3">
    <source>
        <dbReference type="ARBA" id="ARBA00022692"/>
    </source>
</evidence>
<proteinExistence type="predicted"/>
<evidence type="ECO:0000259" key="7">
    <source>
        <dbReference type="PROSITE" id="PS50156"/>
    </source>
</evidence>
<dbReference type="Proteomes" id="UP001173801">
    <property type="component" value="Unassembled WGS sequence"/>
</dbReference>
<dbReference type="RefSeq" id="WP_284936546.1">
    <property type="nucleotide sequence ID" value="NZ_JANURM010000001.1"/>
</dbReference>
<dbReference type="PANTHER" id="PTHR33406:SF13">
    <property type="entry name" value="MEMBRANE PROTEIN YDFJ"/>
    <property type="match status" value="1"/>
</dbReference>
<feature type="domain" description="SSD" evidence="7">
    <location>
        <begin position="679"/>
        <end position="778"/>
    </location>
</feature>
<comment type="caution">
    <text evidence="8">The sequence shown here is derived from an EMBL/GenBank/DDBJ whole genome shotgun (WGS) entry which is preliminary data.</text>
</comment>
<feature type="transmembrane region" description="Helical" evidence="6">
    <location>
        <begin position="311"/>
        <end position="330"/>
    </location>
</feature>
<dbReference type="EMBL" id="JANURM010000001">
    <property type="protein sequence ID" value="MDL0087813.1"/>
    <property type="molecule type" value="Genomic_DNA"/>
</dbReference>
<dbReference type="InterPro" id="IPR004869">
    <property type="entry name" value="MMPL_dom"/>
</dbReference>
<feature type="transmembrane region" description="Helical" evidence="6">
    <location>
        <begin position="254"/>
        <end position="273"/>
    </location>
</feature>
<feature type="transmembrane region" description="Helical" evidence="6">
    <location>
        <begin position="350"/>
        <end position="372"/>
    </location>
</feature>
<feature type="transmembrane region" description="Helical" evidence="6">
    <location>
        <begin position="656"/>
        <end position="674"/>
    </location>
</feature>
<dbReference type="PROSITE" id="PS50156">
    <property type="entry name" value="SSD"/>
    <property type="match status" value="1"/>
</dbReference>
<accession>A0ABT7HMF9</accession>
<keyword evidence="5 6" id="KW-0472">Membrane</keyword>
<reference evidence="8" key="1">
    <citation type="submission" date="2022-08" db="EMBL/GenBank/DDBJ databases">
        <authorList>
            <person name="Wang H."/>
        </authorList>
    </citation>
    <scope>NUCLEOTIDE SEQUENCE</scope>
    <source>
        <strain evidence="8">PS10</strain>
    </source>
</reference>
<dbReference type="SUPFAM" id="SSF82866">
    <property type="entry name" value="Multidrug efflux transporter AcrB transmembrane domain"/>
    <property type="match status" value="2"/>
</dbReference>
<protein>
    <submittedName>
        <fullName evidence="8">MMPL family transporter</fullName>
    </submittedName>
</protein>
<dbReference type="Pfam" id="PF03176">
    <property type="entry name" value="MMPL"/>
    <property type="match status" value="2"/>
</dbReference>
<evidence type="ECO:0000256" key="1">
    <source>
        <dbReference type="ARBA" id="ARBA00004651"/>
    </source>
</evidence>
<reference evidence="8" key="2">
    <citation type="journal article" date="2023" name="Microorganisms">
        <title>Isolation and Genomic Characteristics of Cat-Borne Campylobacter felis sp. nov. and Sheep-Borne Campylobacter ovis sp. nov.</title>
        <authorList>
            <person name="Wang H."/>
            <person name="Li Y."/>
            <person name="Gu Y."/>
            <person name="Zhou G."/>
            <person name="Chen X."/>
            <person name="Zhang X."/>
            <person name="Shao Z."/>
            <person name="Zhang J."/>
            <person name="Zhang M."/>
        </authorList>
    </citation>
    <scope>NUCLEOTIDE SEQUENCE</scope>
    <source>
        <strain evidence="8">PS10</strain>
    </source>
</reference>
<feature type="transmembrane region" description="Helical" evidence="6">
    <location>
        <begin position="681"/>
        <end position="701"/>
    </location>
</feature>
<dbReference type="PANTHER" id="PTHR33406">
    <property type="entry name" value="MEMBRANE PROTEIN MJ1562-RELATED"/>
    <property type="match status" value="1"/>
</dbReference>
<evidence type="ECO:0000256" key="2">
    <source>
        <dbReference type="ARBA" id="ARBA00022475"/>
    </source>
</evidence>
<keyword evidence="2" id="KW-1003">Cell membrane</keyword>
<evidence type="ECO:0000313" key="10">
    <source>
        <dbReference type="Proteomes" id="UP001173801"/>
    </source>
</evidence>
<evidence type="ECO:0000256" key="5">
    <source>
        <dbReference type="ARBA" id="ARBA00023136"/>
    </source>
</evidence>
<feature type="transmembrane region" description="Helical" evidence="6">
    <location>
        <begin position="778"/>
        <end position="804"/>
    </location>
</feature>
<dbReference type="InterPro" id="IPR050545">
    <property type="entry name" value="Mycobact_MmpL"/>
</dbReference>
<keyword evidence="4 6" id="KW-1133">Transmembrane helix</keyword>
<evidence type="ECO:0000256" key="6">
    <source>
        <dbReference type="SAM" id="Phobius"/>
    </source>
</evidence>
<feature type="transmembrane region" description="Helical" evidence="6">
    <location>
        <begin position="280"/>
        <end position="299"/>
    </location>
</feature>
<evidence type="ECO:0000313" key="8">
    <source>
        <dbReference type="EMBL" id="MDL0087813.1"/>
    </source>
</evidence>
<keyword evidence="3 6" id="KW-0812">Transmembrane</keyword>
<feature type="transmembrane region" description="Helical" evidence="6">
    <location>
        <begin position="707"/>
        <end position="729"/>
    </location>
</feature>
<evidence type="ECO:0000256" key="4">
    <source>
        <dbReference type="ARBA" id="ARBA00022989"/>
    </source>
</evidence>
<feature type="transmembrane region" description="Helical" evidence="6">
    <location>
        <begin position="750"/>
        <end position="772"/>
    </location>
</feature>
<comment type="subcellular location">
    <subcellularLocation>
        <location evidence="1">Cell membrane</location>
        <topology evidence="1">Multi-pass membrane protein</topology>
    </subcellularLocation>
</comment>
<name>A0ABT7HMF9_9BACT</name>
<gene>
    <name evidence="8" type="ORF">NYG85_00285</name>
    <name evidence="9" type="ORF">NYG85_01360</name>
</gene>
<dbReference type="EMBL" id="JANURM010000001">
    <property type="protein sequence ID" value="MDL0088024.1"/>
    <property type="molecule type" value="Genomic_DNA"/>
</dbReference>
<sequence>MLKKIFKFLVAYPKFILTALLFLSLFFGYWATRLEIDASSETLLIENDKDLATWREISQRYKSPNFLVVAYTPKGDILSDESLKFIDDLSSELGKNELVNNVISILNVPLLKSVKGGISAILDHTPTLKDADIDKNLARDELKNSPIYSQNLISKDLKTTAIVLNLKTDERFNQLLDERNHLLTLENNATAVKKLEEIKSEFKAYRDALRLKEHKNLDAIKATLAKFNSEENALFLGGAMMIADDMVGFVKSDISTYGVSVALLLALSLWLFFRQVRWILLPIFICVLSVFFSMGLFGFFGWEITVISSNFISLVLIISISVVIHLIVSYREFFIKYPHFSQRQLVYLTLLDKASPSFWAIFTTIIGFISLMSADIKPVSMLGLMMSAGIGVSLILAFVIFSSVVCLLKKLPPKRTFEDKFSFTKKCANFAINDKRLIYTASFVLVLFGIYGILEIKIENSFIGYFKKDTEIRRGMEVIDNKLGGTIPLDIIVKFKKTDEKNDEISDEFEDEFNADKNDSKYWFNSYHTRVAEKIHDYLTGQNFVGQVSSLATLIKVIKELNNGVVDDFLLAAMYEKLPENYKEILLSPYVMVSDDELRFSLRVVDSDERLRRDKFLKELKSGLENLTQNDGVEIQIAGMMVLYNNVLQNLVSSQVKTFGVSVLVLFVLFCLIFRDLKIATIAIMTNLVPLCVIFGIMGVFGIPLDVMSITIAAISLGIGVDDIIHYTHRFLQERRTNGVIKSIQNSHASIGYAMYYTSFGIVLGFSVMMTSNFIPTIYFGLLTDLVMGLMLLSALVLMPRLIISTYLKDKR</sequence>
<feature type="transmembrane region" description="Helical" evidence="6">
    <location>
        <begin position="12"/>
        <end position="31"/>
    </location>
</feature>